<proteinExistence type="predicted"/>
<comment type="caution">
    <text evidence="1">The sequence shown here is derived from an EMBL/GenBank/DDBJ whole genome shotgun (WGS) entry which is preliminary data.</text>
</comment>
<organism evidence="1 2">
    <name type="scientific">Saguinus oedipus</name>
    <name type="common">Cotton-top tamarin</name>
    <name type="synonym">Oedipomidas oedipus</name>
    <dbReference type="NCBI Taxonomy" id="9490"/>
    <lineage>
        <taxon>Eukaryota</taxon>
        <taxon>Metazoa</taxon>
        <taxon>Chordata</taxon>
        <taxon>Craniata</taxon>
        <taxon>Vertebrata</taxon>
        <taxon>Euteleostomi</taxon>
        <taxon>Mammalia</taxon>
        <taxon>Eutheria</taxon>
        <taxon>Euarchontoglires</taxon>
        <taxon>Primates</taxon>
        <taxon>Haplorrhini</taxon>
        <taxon>Platyrrhini</taxon>
        <taxon>Cebidae</taxon>
        <taxon>Callitrichinae</taxon>
        <taxon>Saguinus</taxon>
    </lineage>
</organism>
<name>A0ABQ9UCF3_SAGOE</name>
<accession>A0ABQ9UCF3</accession>
<dbReference type="EMBL" id="JASSZA010000014">
    <property type="protein sequence ID" value="KAK2094721.1"/>
    <property type="molecule type" value="Genomic_DNA"/>
</dbReference>
<dbReference type="Proteomes" id="UP001266305">
    <property type="component" value="Unassembled WGS sequence"/>
</dbReference>
<reference evidence="1 2" key="1">
    <citation type="submission" date="2023-05" db="EMBL/GenBank/DDBJ databases">
        <title>B98-5 Cell Line De Novo Hybrid Assembly: An Optical Mapping Approach.</title>
        <authorList>
            <person name="Kananen K."/>
            <person name="Auerbach J.A."/>
            <person name="Kautto E."/>
            <person name="Blachly J.S."/>
        </authorList>
    </citation>
    <scope>NUCLEOTIDE SEQUENCE [LARGE SCALE GENOMIC DNA]</scope>
    <source>
        <strain evidence="1">B95-8</strain>
        <tissue evidence="1">Cell line</tissue>
    </source>
</reference>
<keyword evidence="2" id="KW-1185">Reference proteome</keyword>
<evidence type="ECO:0000313" key="1">
    <source>
        <dbReference type="EMBL" id="KAK2094721.1"/>
    </source>
</evidence>
<evidence type="ECO:0000313" key="2">
    <source>
        <dbReference type="Proteomes" id="UP001266305"/>
    </source>
</evidence>
<protein>
    <submittedName>
        <fullName evidence="1">Uncharacterized protein</fullName>
    </submittedName>
</protein>
<gene>
    <name evidence="1" type="ORF">P7K49_028459</name>
</gene>
<sequence>MADINGGSIPESPLFYPVTAMEPWCGGSEGRELISVEQPILGTVWQLETFLDAVEYASLGWDSEQGSLFFHVLGLMCLKTLLVAHLVPSFPGQAAQLAFPIPPLVR</sequence>